<dbReference type="InterPro" id="IPR036864">
    <property type="entry name" value="Zn2-C6_fun-type_DNA-bd_sf"/>
</dbReference>
<dbReference type="InterPro" id="IPR050797">
    <property type="entry name" value="Carb_Metab_Trans_Reg"/>
</dbReference>
<evidence type="ECO:0000259" key="7">
    <source>
        <dbReference type="PROSITE" id="PS50048"/>
    </source>
</evidence>
<dbReference type="SUPFAM" id="SSF57701">
    <property type="entry name" value="Zn2/Cys6 DNA-binding domain"/>
    <property type="match status" value="1"/>
</dbReference>
<dbReference type="Proteomes" id="UP000568158">
    <property type="component" value="Unassembled WGS sequence"/>
</dbReference>
<name>A0A8H6EWU4_DEKBR</name>
<evidence type="ECO:0000256" key="2">
    <source>
        <dbReference type="ARBA" id="ARBA00022833"/>
    </source>
</evidence>
<dbReference type="InterPro" id="IPR007219">
    <property type="entry name" value="XnlR_reg_dom"/>
</dbReference>
<feature type="compositionally biased region" description="Polar residues" evidence="6">
    <location>
        <begin position="1069"/>
        <end position="1090"/>
    </location>
</feature>
<feature type="compositionally biased region" description="Basic and acidic residues" evidence="6">
    <location>
        <begin position="535"/>
        <end position="544"/>
    </location>
</feature>
<feature type="region of interest" description="Disordered" evidence="6">
    <location>
        <begin position="326"/>
        <end position="371"/>
    </location>
</feature>
<proteinExistence type="predicted"/>
<evidence type="ECO:0000256" key="5">
    <source>
        <dbReference type="ARBA" id="ARBA00023242"/>
    </source>
</evidence>
<keyword evidence="2" id="KW-0862">Zinc</keyword>
<evidence type="ECO:0000256" key="6">
    <source>
        <dbReference type="SAM" id="MobiDB-lite"/>
    </source>
</evidence>
<feature type="region of interest" description="Disordered" evidence="6">
    <location>
        <begin position="451"/>
        <end position="479"/>
    </location>
</feature>
<feature type="compositionally biased region" description="Low complexity" evidence="6">
    <location>
        <begin position="119"/>
        <end position="129"/>
    </location>
</feature>
<evidence type="ECO:0000256" key="3">
    <source>
        <dbReference type="ARBA" id="ARBA00023015"/>
    </source>
</evidence>
<dbReference type="PANTHER" id="PTHR31668:SF4">
    <property type="entry name" value="TRANSCRIPTIONAL ACTIVATOR PROTEIN DAL81"/>
    <property type="match status" value="1"/>
</dbReference>
<keyword evidence="3" id="KW-0805">Transcription regulation</keyword>
<dbReference type="Pfam" id="PF04082">
    <property type="entry name" value="Fungal_trans"/>
    <property type="match status" value="1"/>
</dbReference>
<evidence type="ECO:0000256" key="1">
    <source>
        <dbReference type="ARBA" id="ARBA00022723"/>
    </source>
</evidence>
<dbReference type="GO" id="GO:0008270">
    <property type="term" value="F:zinc ion binding"/>
    <property type="evidence" value="ECO:0007669"/>
    <property type="project" value="InterPro"/>
</dbReference>
<dbReference type="AlphaFoldDB" id="A0A8H6EWU4"/>
<organism evidence="8 9">
    <name type="scientific">Dekkera bruxellensis</name>
    <name type="common">Brettanomyces custersii</name>
    <dbReference type="NCBI Taxonomy" id="5007"/>
    <lineage>
        <taxon>Eukaryota</taxon>
        <taxon>Fungi</taxon>
        <taxon>Dikarya</taxon>
        <taxon>Ascomycota</taxon>
        <taxon>Saccharomycotina</taxon>
        <taxon>Pichiomycetes</taxon>
        <taxon>Pichiales</taxon>
        <taxon>Pichiaceae</taxon>
        <taxon>Brettanomyces</taxon>
    </lineage>
</organism>
<dbReference type="GO" id="GO:0001080">
    <property type="term" value="P:nitrogen catabolite activation of transcription from RNA polymerase II promoter"/>
    <property type="evidence" value="ECO:0007669"/>
    <property type="project" value="TreeGrafter"/>
</dbReference>
<evidence type="ECO:0000313" key="8">
    <source>
        <dbReference type="EMBL" id="KAF6013221.1"/>
    </source>
</evidence>
<feature type="domain" description="Zn(2)-C6 fungal-type" evidence="7">
    <location>
        <begin position="478"/>
        <end position="510"/>
    </location>
</feature>
<evidence type="ECO:0000313" key="9">
    <source>
        <dbReference type="Proteomes" id="UP000568158"/>
    </source>
</evidence>
<accession>A0A8H6EWU4</accession>
<dbReference type="SMART" id="SM00066">
    <property type="entry name" value="GAL4"/>
    <property type="match status" value="1"/>
</dbReference>
<dbReference type="PROSITE" id="PS50048">
    <property type="entry name" value="ZN2_CY6_FUNGAL_2"/>
    <property type="match status" value="1"/>
</dbReference>
<reference evidence="8 9" key="1">
    <citation type="journal article" date="2020" name="Appl. Microbiol. Biotechnol.">
        <title>Targeted gene deletion in Brettanomyces bruxellensis with an expression-free CRISPR-Cas9 system.</title>
        <authorList>
            <person name="Varela C."/>
            <person name="Bartel C."/>
            <person name="Onetto C."/>
            <person name="Borneman A."/>
        </authorList>
    </citation>
    <scope>NUCLEOTIDE SEQUENCE [LARGE SCALE GENOMIC DNA]</scope>
    <source>
        <strain evidence="8 9">AWRI1613</strain>
    </source>
</reference>
<dbReference type="Gene3D" id="4.10.240.10">
    <property type="entry name" value="Zn(2)-C6 fungal-type DNA-binding domain"/>
    <property type="match status" value="1"/>
</dbReference>
<protein>
    <recommendedName>
        <fullName evidence="7">Zn(2)-C6 fungal-type domain-containing protein</fullName>
    </recommendedName>
</protein>
<feature type="compositionally biased region" description="Gly residues" evidence="6">
    <location>
        <begin position="523"/>
        <end position="534"/>
    </location>
</feature>
<sequence length="1099" mass="117596">MPDDSNEPDLSSQDNHLALDSSRAIEHKSMSPSNADHTEDKAGSHSSSKSGVNDHMSAMHSFGDSVALSEKQMGAGQQTGDGEKETNGKSGKAENVSVKKESKGSGGKAEGHEDHTKGVSSAAVSNASSGTGIHTTGMNSAANAGISFDYGSWEEAAEELNFLNDTTALGMESGTGAMPGASANAGAGSGTGSGTGNVTSAGGAGSNGVFSPVNTASSAAPSPSDYAFQLQQYQNLLLEAQQETTHQGVGMGSGGKNGPRNAGGSVLNTVVNPVGPAGSAGPVGPVAGGMTGVFRAKKVPKAKGRASGLGNGFSSYSMGSFENFSATSGGSPNNAPPGSSQQYNGPFSAGGVSSSAVSSPATPGQLSMPQMQSTLAGMGPVALQQYQGQYQGPQQQQQQQQQQLAALQMAQLAAAGQQQMLRGQFASAYNSTNAATRRAIDIGFRNGLLAGSGAKAAGETPRGRRRKSPPQPRTKVRPCDHCRRRKTKCIMIPEIHSCKMCQEKGLKCTFTDTARSLKRGLERGAGGSSSGNGEGSDKRMKMDDPSIEPPPNIAVRNVHPIRDYATMRGKSLLKKTLSLQYPRSSFYVGATSIYDPIFLPHIALDKIDQFSLDKSNSVRKVADDVQFVLRDDFSEALYEKSERDADTVERYVAPHGKALIDLYFRTVHPSFPILHKKIFLEKYARTHREFGAPLLAAVYLLAIQWWDYDPALSQFPKPNVESLHRFAIRAFGDVIRRPKLSAVQAGLLLLQCRTPDSADKNWLLSSQVVAVAEDLGLGLECGHWRLPRWERASAAAWPGPCSSRTSVQGRDWLVGKVSLEDFPEKANDDPDSLRAGSSDVENGRKAFVHMVSLSEILSEILDTFYTRAAMLHIRSIDNVLLHAKPLQLKLRNWYHSLPKDLQMASIKPRHFNSNGTLQLAYFATEITLHRRIIAALHSQHDPAPPQQLVRVCRNAAKTRLTASIEFARDLKAEHMQAFWYSSAVHNFALIGIFAALLYVTSSSPHEAAAYKEQLFDYRWILKVNSHSFDVASRALEKIDGVLKNIPALLQEPETTASGSPIHDAKHQPAISSTTQVHTSGSLSPASNTAPSGLPPPKKT</sequence>
<feature type="region of interest" description="Disordered" evidence="6">
    <location>
        <begin position="173"/>
        <end position="199"/>
    </location>
</feature>
<dbReference type="InterPro" id="IPR001138">
    <property type="entry name" value="Zn2Cys6_DnaBD"/>
</dbReference>
<feature type="region of interest" description="Disordered" evidence="6">
    <location>
        <begin position="1"/>
        <end position="130"/>
    </location>
</feature>
<feature type="compositionally biased region" description="Low complexity" evidence="6">
    <location>
        <begin position="349"/>
        <end position="359"/>
    </location>
</feature>
<feature type="region of interest" description="Disordered" evidence="6">
    <location>
        <begin position="519"/>
        <end position="552"/>
    </location>
</feature>
<gene>
    <name evidence="8" type="ORF">HII12_001936</name>
</gene>
<keyword evidence="1" id="KW-0479">Metal-binding</keyword>
<keyword evidence="5" id="KW-0539">Nucleus</keyword>
<evidence type="ECO:0000256" key="4">
    <source>
        <dbReference type="ARBA" id="ARBA00023163"/>
    </source>
</evidence>
<dbReference type="Pfam" id="PF00172">
    <property type="entry name" value="Zn_clus"/>
    <property type="match status" value="1"/>
</dbReference>
<dbReference type="EMBL" id="JABCYN010000022">
    <property type="protein sequence ID" value="KAF6013221.1"/>
    <property type="molecule type" value="Genomic_DNA"/>
</dbReference>
<dbReference type="CDD" id="cd12148">
    <property type="entry name" value="fungal_TF_MHR"/>
    <property type="match status" value="1"/>
</dbReference>
<feature type="compositionally biased region" description="Polar residues" evidence="6">
    <location>
        <begin position="360"/>
        <end position="371"/>
    </location>
</feature>
<dbReference type="GO" id="GO:0000981">
    <property type="term" value="F:DNA-binding transcription factor activity, RNA polymerase II-specific"/>
    <property type="evidence" value="ECO:0007669"/>
    <property type="project" value="InterPro"/>
</dbReference>
<feature type="region of interest" description="Disordered" evidence="6">
    <location>
        <begin position="1054"/>
        <end position="1099"/>
    </location>
</feature>
<dbReference type="GO" id="GO:0003677">
    <property type="term" value="F:DNA binding"/>
    <property type="evidence" value="ECO:0007669"/>
    <property type="project" value="InterPro"/>
</dbReference>
<dbReference type="PANTHER" id="PTHR31668">
    <property type="entry name" value="GLUCOSE TRANSPORT TRANSCRIPTION REGULATOR RGT1-RELATED-RELATED"/>
    <property type="match status" value="1"/>
</dbReference>
<feature type="compositionally biased region" description="Polar residues" evidence="6">
    <location>
        <begin position="326"/>
        <end position="345"/>
    </location>
</feature>
<feature type="compositionally biased region" description="Basic and acidic residues" evidence="6">
    <location>
        <begin position="97"/>
        <end position="117"/>
    </location>
</feature>
<comment type="caution">
    <text evidence="8">The sequence shown here is derived from an EMBL/GenBank/DDBJ whole genome shotgun (WGS) entry which is preliminary data.</text>
</comment>
<keyword evidence="4" id="KW-0804">Transcription</keyword>
<dbReference type="GO" id="GO:0006351">
    <property type="term" value="P:DNA-templated transcription"/>
    <property type="evidence" value="ECO:0007669"/>
    <property type="project" value="InterPro"/>
</dbReference>
<dbReference type="GO" id="GO:0005634">
    <property type="term" value="C:nucleus"/>
    <property type="evidence" value="ECO:0007669"/>
    <property type="project" value="TreeGrafter"/>
</dbReference>
<dbReference type="CDD" id="cd00067">
    <property type="entry name" value="GAL4"/>
    <property type="match status" value="1"/>
</dbReference>